<keyword evidence="10" id="KW-0408">Iron</keyword>
<keyword evidence="4" id="KW-0028">Amino-acid biosynthesis</keyword>
<dbReference type="InterPro" id="IPR036485">
    <property type="entry name" value="Glu_synth_asu_C_sf"/>
</dbReference>
<comment type="cofactor">
    <cofactor evidence="2">
        <name>[3Fe-4S] cluster</name>
        <dbReference type="ChEBI" id="CHEBI:21137"/>
    </cofactor>
</comment>
<evidence type="ECO:0000256" key="15">
    <source>
        <dbReference type="SAM" id="MobiDB-lite"/>
    </source>
</evidence>
<reference evidence="17 18" key="1">
    <citation type="submission" date="2024-09" db="EMBL/GenBank/DDBJ databases">
        <authorList>
            <person name="Sun Q."/>
            <person name="Mori K."/>
        </authorList>
    </citation>
    <scope>NUCLEOTIDE SEQUENCE [LARGE SCALE GENOMIC DNA]</scope>
    <source>
        <strain evidence="17 18">CECT 8286</strain>
    </source>
</reference>
<keyword evidence="5" id="KW-0285">Flavoprotein</keyword>
<feature type="region of interest" description="Disordered" evidence="15">
    <location>
        <begin position="902"/>
        <end position="921"/>
    </location>
</feature>
<evidence type="ECO:0000256" key="6">
    <source>
        <dbReference type="ARBA" id="ARBA00022643"/>
    </source>
</evidence>
<evidence type="ECO:0000256" key="8">
    <source>
        <dbReference type="ARBA" id="ARBA00022962"/>
    </source>
</evidence>
<dbReference type="Gene3D" id="3.20.20.70">
    <property type="entry name" value="Aldolase class I"/>
    <property type="match status" value="2"/>
</dbReference>
<feature type="compositionally biased region" description="Basic and acidic residues" evidence="15">
    <location>
        <begin position="912"/>
        <end position="921"/>
    </location>
</feature>
<dbReference type="Pfam" id="PF00310">
    <property type="entry name" value="GATase_2"/>
    <property type="match status" value="1"/>
</dbReference>
<comment type="similarity">
    <text evidence="3">Belongs to the glutamate synthase family.</text>
</comment>
<evidence type="ECO:0000256" key="5">
    <source>
        <dbReference type="ARBA" id="ARBA00022630"/>
    </source>
</evidence>
<dbReference type="NCBIfam" id="NF008730">
    <property type="entry name" value="PRK11750.1"/>
    <property type="match status" value="1"/>
</dbReference>
<dbReference type="RefSeq" id="WP_382382565.1">
    <property type="nucleotide sequence ID" value="NZ_JBHMEZ010000011.1"/>
</dbReference>
<keyword evidence="9 17" id="KW-0560">Oxidoreductase</keyword>
<evidence type="ECO:0000313" key="17">
    <source>
        <dbReference type="EMBL" id="MFB9053395.1"/>
    </source>
</evidence>
<keyword evidence="18" id="KW-1185">Reference proteome</keyword>
<evidence type="ECO:0000256" key="12">
    <source>
        <dbReference type="ARBA" id="ARBA00023164"/>
    </source>
</evidence>
<sequence length="1501" mass="167135">MLKKQGLYLPEFEHDNCGAGFICSLTGSRSNDIIHKALEILVKLEHRGAVSSDGKTGDGAGILIDIPHDFFVKYCDFELPSRGEYAVSNMFLPKKENQRDFCIDTFEKCIAEQGLKLIGWRNAPVNNNVIGKIAAASEPFIKQVFVGKNKPEQTDFEFNLKLFSARKIAEHAVYNSKLSESSYFYFPSLSTKTIIYKGLLVPEDIKEYYLDLLNPLLDAKLALVHQRFSTNTFPTWDLAQPFRYMCHNGEINTLRGNVSRMFSREEIMESEWFGDDIKRVIPTILKGKSDSASMDMVVELLLMTGRSLPEVMMMLVPEAWEKNNTMSDAKKAFYEFNSCLMEPWDGPASIPFTDGSYIGAVLDRNGLRPSRYTVTKDDFVIMSSETGVVDIEPENIKFHGRLEPGKMFLVNMDEGRIINDEEIKEKIATQHPYRKWLDKNLIHLKDIPYSSDPVTHEEEDLVVRQSVFGYTQEDLNTIIKPMAQGGKEPIGSMGSDTPIAILSERPQLIYNYFKQLFAQVTNPPLDGIREELITDISLTLGSDTNIFEINEYHCRKLKIQNPVISKQDLDKIKHHDKSPDYQVTSISILYDVSKGVNGLENRLEEIVNTAEKSIDSGTNIIILSDRNVSKVKAPIPALLACSYVNHALYKRGKRSQISLIIESAEPREVHHFALLFGYGASAINPYMVNEIVEQQLVAQDLTGLDFEQAIANYNIAVGKGILKVMNKIGISTLNSYRGSQLFECIGINTKVVEKYFPTTATRIQGIGLNEIEKEISLRHECAYKVREVDANLDLEIGGQYRWRRNGEKHLFNPLTVAKLQESVRTNKKSTYQEYAELVNNQSKDLMTIRGLFEFTNYDPISIEEVEPWTEIVKRFKTGAMSYGSISKEAHENLAIAMNRIGGKSNSGEGGEDQERFYKDPDGDWKNSAIKQVASGRFGVTSNYLTSAKEIQIKMAQGAKPGEGGQLPGPKVNPSIAKTRNSTPYVGLISPPPHHDIYSIEDLSQLIYDLKSANREARINVKLVSEVGVGTVAAGVAKAKADVILVSGFDGGTGASPLTSLKHCGLPWELGIAEAQQTLVMNDLRNRIVLECDGQLKTGRDVAVACLLGAEEFGFATAPLVASGCIMMRVCHLNTCPVGIATQNPELRKKFKGKPEHVVNYMYFVAQELREIMAQLGFRTINEMVGQSQKLDRNHAIEHYKASGIDLTPILHRVKTEPFVKLYNTEKQEHNLDVHLDFEIINKAHPALFRKEKTYLDFKITNIDRAVGAVISNEISKIYGAQGLPENTLNLNFTGSAGQSFGAFATKGLTMIVNGNTNDYLGKGLSGAKVIIKVPERATIVPEDNVITGNVTLYGATSGEVYINGKAGERFCVRNSGAQAVVEGIGDHGCEYMTGGVAVVLGEVGRNFGAGMSGGIAFILDSKGTFTNNCNSEALNLDPVVLEEDITLLKTLITNHYNATLSPQAQRILEQWEQYLPKFIKVLPEEYKQALIKLEQENLVTQ</sequence>
<keyword evidence="7" id="KW-0479">Metal-binding</keyword>
<name>A0ABV5F1T7_9FLAO</name>
<dbReference type="PANTHER" id="PTHR11938">
    <property type="entry name" value="FAD NADPH DEHYDROGENASE/OXIDOREDUCTASE"/>
    <property type="match status" value="1"/>
</dbReference>
<dbReference type="Gene3D" id="2.160.20.60">
    <property type="entry name" value="Glutamate synthase, alpha subunit, C-terminal domain"/>
    <property type="match status" value="1"/>
</dbReference>
<dbReference type="Gene3D" id="3.60.20.10">
    <property type="entry name" value="Glutamine Phosphoribosylpyrophosphate, subunit 1, domain 1"/>
    <property type="match status" value="1"/>
</dbReference>
<dbReference type="InterPro" id="IPR006982">
    <property type="entry name" value="Glu_synth_centr_N"/>
</dbReference>
<keyword evidence="13" id="KW-0003">3Fe-4S</keyword>
<evidence type="ECO:0000256" key="3">
    <source>
        <dbReference type="ARBA" id="ARBA00009716"/>
    </source>
</evidence>
<dbReference type="Pfam" id="PF01493">
    <property type="entry name" value="GXGXG"/>
    <property type="match status" value="1"/>
</dbReference>
<comment type="pathway">
    <text evidence="14">Amino-acid biosynthesis.</text>
</comment>
<dbReference type="InterPro" id="IPR013785">
    <property type="entry name" value="Aldolase_TIM"/>
</dbReference>
<dbReference type="InterPro" id="IPR002489">
    <property type="entry name" value="Glu_synth_asu_C"/>
</dbReference>
<dbReference type="PROSITE" id="PS51278">
    <property type="entry name" value="GATASE_TYPE_2"/>
    <property type="match status" value="1"/>
</dbReference>
<dbReference type="InterPro" id="IPR017932">
    <property type="entry name" value="GATase_2_dom"/>
</dbReference>
<dbReference type="GO" id="GO:0004355">
    <property type="term" value="F:glutamate synthase (NADPH) activity"/>
    <property type="evidence" value="ECO:0007669"/>
    <property type="project" value="UniProtKB-EC"/>
</dbReference>
<evidence type="ECO:0000256" key="4">
    <source>
        <dbReference type="ARBA" id="ARBA00022605"/>
    </source>
</evidence>
<dbReference type="Proteomes" id="UP001589605">
    <property type="component" value="Unassembled WGS sequence"/>
</dbReference>
<dbReference type="Pfam" id="PF04898">
    <property type="entry name" value="Glu_syn_central"/>
    <property type="match status" value="1"/>
</dbReference>
<dbReference type="InterPro" id="IPR050711">
    <property type="entry name" value="ET-N_metabolism_enzyme"/>
</dbReference>
<protein>
    <submittedName>
        <fullName evidence="17">Glutamate synthase large subunit</fullName>
        <ecNumber evidence="17">1.4.1.13</ecNumber>
    </submittedName>
</protein>
<dbReference type="CDD" id="cd00713">
    <property type="entry name" value="GltS"/>
    <property type="match status" value="1"/>
</dbReference>
<evidence type="ECO:0000256" key="1">
    <source>
        <dbReference type="ARBA" id="ARBA00001917"/>
    </source>
</evidence>
<proteinExistence type="inferred from homology"/>
<evidence type="ECO:0000256" key="14">
    <source>
        <dbReference type="ARBA" id="ARBA00029440"/>
    </source>
</evidence>
<evidence type="ECO:0000256" key="9">
    <source>
        <dbReference type="ARBA" id="ARBA00023002"/>
    </source>
</evidence>
<accession>A0ABV5F1T7</accession>
<dbReference type="EMBL" id="JBHMEZ010000011">
    <property type="protein sequence ID" value="MFB9053395.1"/>
    <property type="molecule type" value="Genomic_DNA"/>
</dbReference>
<evidence type="ECO:0000256" key="7">
    <source>
        <dbReference type="ARBA" id="ARBA00022723"/>
    </source>
</evidence>
<evidence type="ECO:0000256" key="11">
    <source>
        <dbReference type="ARBA" id="ARBA00023014"/>
    </source>
</evidence>
<evidence type="ECO:0000313" key="18">
    <source>
        <dbReference type="Proteomes" id="UP001589605"/>
    </source>
</evidence>
<comment type="cofactor">
    <cofactor evidence="1">
        <name>FMN</name>
        <dbReference type="ChEBI" id="CHEBI:58210"/>
    </cofactor>
</comment>
<dbReference type="SUPFAM" id="SSF69336">
    <property type="entry name" value="Alpha subunit of glutamate synthase, C-terminal domain"/>
    <property type="match status" value="1"/>
</dbReference>
<evidence type="ECO:0000256" key="2">
    <source>
        <dbReference type="ARBA" id="ARBA00001927"/>
    </source>
</evidence>
<gene>
    <name evidence="17" type="primary">gltB</name>
    <name evidence="17" type="ORF">ACFFVB_09940</name>
</gene>
<dbReference type="Pfam" id="PF01645">
    <property type="entry name" value="Glu_synthase"/>
    <property type="match status" value="1"/>
</dbReference>
<dbReference type="PANTHER" id="PTHR11938:SF133">
    <property type="entry name" value="GLUTAMATE SYNTHASE (NADH)"/>
    <property type="match status" value="1"/>
</dbReference>
<dbReference type="CDD" id="cd02808">
    <property type="entry name" value="GltS_FMN"/>
    <property type="match status" value="1"/>
</dbReference>
<dbReference type="SUPFAM" id="SSF51395">
    <property type="entry name" value="FMN-linked oxidoreductases"/>
    <property type="match status" value="1"/>
</dbReference>
<evidence type="ECO:0000259" key="16">
    <source>
        <dbReference type="PROSITE" id="PS51278"/>
    </source>
</evidence>
<dbReference type="InterPro" id="IPR002932">
    <property type="entry name" value="Glu_synthdom"/>
</dbReference>
<keyword evidence="11" id="KW-0411">Iron-sulfur</keyword>
<keyword evidence="6" id="KW-0288">FMN</keyword>
<organism evidence="17 18">
    <name type="scientific">Formosa undariae</name>
    <dbReference type="NCBI Taxonomy" id="1325436"/>
    <lineage>
        <taxon>Bacteria</taxon>
        <taxon>Pseudomonadati</taxon>
        <taxon>Bacteroidota</taxon>
        <taxon>Flavobacteriia</taxon>
        <taxon>Flavobacteriales</taxon>
        <taxon>Flavobacteriaceae</taxon>
        <taxon>Formosa</taxon>
    </lineage>
</organism>
<evidence type="ECO:0000256" key="13">
    <source>
        <dbReference type="ARBA" id="ARBA00023291"/>
    </source>
</evidence>
<dbReference type="SUPFAM" id="SSF56235">
    <property type="entry name" value="N-terminal nucleophile aminohydrolases (Ntn hydrolases)"/>
    <property type="match status" value="1"/>
</dbReference>
<dbReference type="InterPro" id="IPR029055">
    <property type="entry name" value="Ntn_hydrolases_N"/>
</dbReference>
<keyword evidence="12" id="KW-0314">Glutamate biosynthesis</keyword>
<dbReference type="CDD" id="cd00982">
    <property type="entry name" value="gltB_C"/>
    <property type="match status" value="1"/>
</dbReference>
<comment type="caution">
    <text evidence="17">The sequence shown here is derived from an EMBL/GenBank/DDBJ whole genome shotgun (WGS) entry which is preliminary data.</text>
</comment>
<keyword evidence="8" id="KW-0315">Glutamine amidotransferase</keyword>
<dbReference type="EC" id="1.4.1.13" evidence="17"/>
<evidence type="ECO:0000256" key="10">
    <source>
        <dbReference type="ARBA" id="ARBA00023004"/>
    </source>
</evidence>
<feature type="domain" description="Glutamine amidotransferase type-2" evidence="16">
    <location>
        <begin position="17"/>
        <end position="413"/>
    </location>
</feature>